<dbReference type="KEGG" id="acry:AC20117_10755"/>
<dbReference type="PANTHER" id="PTHR44068">
    <property type="entry name" value="ZGC:194242"/>
    <property type="match status" value="1"/>
</dbReference>
<dbReference type="AlphaFoldDB" id="A0A1H1BAP1"/>
<dbReference type="Pfam" id="PF08241">
    <property type="entry name" value="Methyltransf_11"/>
    <property type="match status" value="1"/>
</dbReference>
<dbReference type="PANTHER" id="PTHR44068:SF11">
    <property type="entry name" value="GERANYL DIPHOSPHATE 2-C-METHYLTRANSFERASE"/>
    <property type="match status" value="1"/>
</dbReference>
<dbReference type="GO" id="GO:0008757">
    <property type="term" value="F:S-adenosylmethionine-dependent methyltransferase activity"/>
    <property type="evidence" value="ECO:0007669"/>
    <property type="project" value="InterPro"/>
</dbReference>
<evidence type="ECO:0000259" key="2">
    <source>
        <dbReference type="Pfam" id="PF08241"/>
    </source>
</evidence>
<dbReference type="Proteomes" id="UP000181917">
    <property type="component" value="Unassembled WGS sequence"/>
</dbReference>
<feature type="domain" description="Methyltransferase type 11" evidence="2">
    <location>
        <begin position="69"/>
        <end position="166"/>
    </location>
</feature>
<dbReference type="OrthoDB" id="9805171at2"/>
<dbReference type="Gene3D" id="3.40.50.150">
    <property type="entry name" value="Vaccinia Virus protein VP39"/>
    <property type="match status" value="1"/>
</dbReference>
<evidence type="ECO:0000256" key="1">
    <source>
        <dbReference type="ARBA" id="ARBA00022679"/>
    </source>
</evidence>
<keyword evidence="3" id="KW-0489">Methyltransferase</keyword>
<dbReference type="STRING" id="37928.SAMN04489742_1320"/>
<proteinExistence type="predicted"/>
<keyword evidence="4" id="KW-1185">Reference proteome</keyword>
<sequence>MDAEKVVAEHYGKPDLENAILAGVAAVGLDPDHFEPDDLAAVDHFHVGGAEAAENVARGAGIGSGMRVLDIGSGIGGPARLFAHRFGATVHGVDLTPSFVATAQSLTRRCGLSGQVSFSQASGLDLPFSDGEFDAATMMHVGMNVEHKDALFREVHRVLRHGGVFAVYDIMVTGEGEPQFPLPWAANAETSFLRSPLDYERELEEAGFAVTGERNRHGFALEFLTRAQARLADNDPRLAGMQMVLGPEGLVRMGHLAQAIRAGTLAPVEIFSQRDGV</sequence>
<dbReference type="CDD" id="cd02440">
    <property type="entry name" value="AdoMet_MTases"/>
    <property type="match status" value="1"/>
</dbReference>
<keyword evidence="1 3" id="KW-0808">Transferase</keyword>
<dbReference type="InterPro" id="IPR050447">
    <property type="entry name" value="Erg6_SMT_methyltransf"/>
</dbReference>
<reference evidence="3 4" key="1">
    <citation type="submission" date="2016-10" db="EMBL/GenBank/DDBJ databases">
        <authorList>
            <person name="de Groot N.N."/>
        </authorList>
    </citation>
    <scope>NUCLEOTIDE SEQUENCE [LARGE SCALE GENOMIC DNA]</scope>
    <source>
        <strain evidence="3 4">DSM 20117</strain>
    </source>
</reference>
<evidence type="ECO:0000313" key="3">
    <source>
        <dbReference type="EMBL" id="SDQ49015.1"/>
    </source>
</evidence>
<dbReference type="InterPro" id="IPR013216">
    <property type="entry name" value="Methyltransf_11"/>
</dbReference>
<dbReference type="EMBL" id="FNKH01000002">
    <property type="protein sequence ID" value="SDQ49015.1"/>
    <property type="molecule type" value="Genomic_DNA"/>
</dbReference>
<dbReference type="SUPFAM" id="SSF53335">
    <property type="entry name" value="S-adenosyl-L-methionine-dependent methyltransferases"/>
    <property type="match status" value="1"/>
</dbReference>
<evidence type="ECO:0000313" key="4">
    <source>
        <dbReference type="Proteomes" id="UP000181917"/>
    </source>
</evidence>
<organism evidence="3 4">
    <name type="scientific">Crystallibacter crystallopoietes</name>
    <dbReference type="NCBI Taxonomy" id="37928"/>
    <lineage>
        <taxon>Bacteria</taxon>
        <taxon>Bacillati</taxon>
        <taxon>Actinomycetota</taxon>
        <taxon>Actinomycetes</taxon>
        <taxon>Micrococcales</taxon>
        <taxon>Micrococcaceae</taxon>
        <taxon>Crystallibacter</taxon>
    </lineage>
</organism>
<protein>
    <submittedName>
        <fullName evidence="3">Methyltransferase domain-containing protein</fullName>
    </submittedName>
</protein>
<name>A0A1H1BAP1_9MICC</name>
<accession>A0A1H1BAP1</accession>
<dbReference type="InterPro" id="IPR029063">
    <property type="entry name" value="SAM-dependent_MTases_sf"/>
</dbReference>
<dbReference type="GO" id="GO:0032259">
    <property type="term" value="P:methylation"/>
    <property type="evidence" value="ECO:0007669"/>
    <property type="project" value="UniProtKB-KW"/>
</dbReference>
<gene>
    <name evidence="3" type="ORF">SAMN04489742_1320</name>
</gene>
<dbReference type="RefSeq" id="WP_074699743.1">
    <property type="nucleotide sequence ID" value="NZ_CP018863.1"/>
</dbReference>